<feature type="transmembrane region" description="Helical" evidence="6">
    <location>
        <begin position="195"/>
        <end position="215"/>
    </location>
</feature>
<feature type="transmembrane region" description="Helical" evidence="6">
    <location>
        <begin position="169"/>
        <end position="189"/>
    </location>
</feature>
<dbReference type="InterPro" id="IPR000849">
    <property type="entry name" value="Sugar_P_transporter"/>
</dbReference>
<evidence type="ECO:0000256" key="4">
    <source>
        <dbReference type="ARBA" id="ARBA00022989"/>
    </source>
</evidence>
<dbReference type="PROSITE" id="PS00942">
    <property type="entry name" value="GLPT"/>
    <property type="match status" value="1"/>
</dbReference>
<keyword evidence="3 6" id="KW-0812">Transmembrane</keyword>
<name>A0A1T4NDS8_9FUSO</name>
<feature type="transmembrane region" description="Helical" evidence="6">
    <location>
        <begin position="395"/>
        <end position="416"/>
    </location>
</feature>
<feature type="transmembrane region" description="Helical" evidence="6">
    <location>
        <begin position="359"/>
        <end position="383"/>
    </location>
</feature>
<dbReference type="SUPFAM" id="SSF103473">
    <property type="entry name" value="MFS general substrate transporter"/>
    <property type="match status" value="1"/>
</dbReference>
<feature type="transmembrane region" description="Helical" evidence="6">
    <location>
        <begin position="304"/>
        <end position="323"/>
    </location>
</feature>
<feature type="transmembrane region" description="Helical" evidence="6">
    <location>
        <begin position="71"/>
        <end position="91"/>
    </location>
</feature>
<dbReference type="PROSITE" id="PS50850">
    <property type="entry name" value="MFS"/>
    <property type="match status" value="1"/>
</dbReference>
<dbReference type="Pfam" id="PF07690">
    <property type="entry name" value="MFS_1"/>
    <property type="match status" value="1"/>
</dbReference>
<feature type="transmembrane region" description="Helical" evidence="6">
    <location>
        <begin position="335"/>
        <end position="353"/>
    </location>
</feature>
<evidence type="ECO:0000256" key="5">
    <source>
        <dbReference type="ARBA" id="ARBA00023136"/>
    </source>
</evidence>
<protein>
    <submittedName>
        <fullName evidence="8">MFS transporter, OPA family, sugar phosphate sensor protein UhpC</fullName>
    </submittedName>
</protein>
<gene>
    <name evidence="8" type="ORF">SAMN02745174_01514</name>
</gene>
<dbReference type="STRING" id="180163.SAMN02745174_01514"/>
<comment type="subcellular location">
    <subcellularLocation>
        <location evidence="1">Endomembrane system</location>
        <topology evidence="1">Multi-pass membrane protein</topology>
    </subcellularLocation>
</comment>
<dbReference type="GO" id="GO:0005886">
    <property type="term" value="C:plasma membrane"/>
    <property type="evidence" value="ECO:0007669"/>
    <property type="project" value="TreeGrafter"/>
</dbReference>
<organism evidence="8 9">
    <name type="scientific">Cetobacterium ceti</name>
    <dbReference type="NCBI Taxonomy" id="180163"/>
    <lineage>
        <taxon>Bacteria</taxon>
        <taxon>Fusobacteriati</taxon>
        <taxon>Fusobacteriota</taxon>
        <taxon>Fusobacteriia</taxon>
        <taxon>Fusobacteriales</taxon>
        <taxon>Fusobacteriaceae</taxon>
        <taxon>Cetobacterium</taxon>
    </lineage>
</organism>
<evidence type="ECO:0000256" key="1">
    <source>
        <dbReference type="ARBA" id="ARBA00004127"/>
    </source>
</evidence>
<dbReference type="PANTHER" id="PTHR43826">
    <property type="entry name" value="GLUCOSE-6-PHOSPHATE EXCHANGER SLC37A4"/>
    <property type="match status" value="1"/>
</dbReference>
<keyword evidence="9" id="KW-1185">Reference proteome</keyword>
<evidence type="ECO:0000256" key="6">
    <source>
        <dbReference type="SAM" id="Phobius"/>
    </source>
</evidence>
<dbReference type="InterPro" id="IPR020846">
    <property type="entry name" value="MFS_dom"/>
</dbReference>
<dbReference type="Proteomes" id="UP000191153">
    <property type="component" value="Unassembled WGS sequence"/>
</dbReference>
<evidence type="ECO:0000259" key="7">
    <source>
        <dbReference type="PROSITE" id="PS50850"/>
    </source>
</evidence>
<accession>A0A1T4NDS8</accession>
<dbReference type="GO" id="GO:0035435">
    <property type="term" value="P:phosphate ion transmembrane transport"/>
    <property type="evidence" value="ECO:0007669"/>
    <property type="project" value="TreeGrafter"/>
</dbReference>
<dbReference type="InterPro" id="IPR011701">
    <property type="entry name" value="MFS"/>
</dbReference>
<dbReference type="PIRSF" id="PIRSF002808">
    <property type="entry name" value="Hexose_phosphate_transp"/>
    <property type="match status" value="1"/>
</dbReference>
<dbReference type="Gene3D" id="1.20.1250.20">
    <property type="entry name" value="MFS general substrate transporter like domains"/>
    <property type="match status" value="2"/>
</dbReference>
<reference evidence="8 9" key="1">
    <citation type="submission" date="2017-02" db="EMBL/GenBank/DDBJ databases">
        <authorList>
            <person name="Peterson S.W."/>
        </authorList>
    </citation>
    <scope>NUCLEOTIDE SEQUENCE [LARGE SCALE GENOMIC DNA]</scope>
    <source>
        <strain evidence="8 9">ATCC 700028</strain>
    </source>
</reference>
<feature type="transmembrane region" description="Helical" evidence="6">
    <location>
        <begin position="422"/>
        <end position="445"/>
    </location>
</feature>
<dbReference type="EMBL" id="FUWX01000010">
    <property type="protein sequence ID" value="SJZ77422.1"/>
    <property type="molecule type" value="Genomic_DNA"/>
</dbReference>
<keyword evidence="5 6" id="KW-0472">Membrane</keyword>
<dbReference type="PANTHER" id="PTHR43826:SF3">
    <property type="entry name" value="GLUCOSE-6-PHOSPHATE EXCHANGER SLC37A4"/>
    <property type="match status" value="1"/>
</dbReference>
<dbReference type="InterPro" id="IPR021159">
    <property type="entry name" value="Sugar-P_transporter_CS"/>
</dbReference>
<evidence type="ECO:0000313" key="9">
    <source>
        <dbReference type="Proteomes" id="UP000191153"/>
    </source>
</evidence>
<keyword evidence="4 6" id="KW-1133">Transmembrane helix</keyword>
<dbReference type="InterPro" id="IPR036259">
    <property type="entry name" value="MFS_trans_sf"/>
</dbReference>
<evidence type="ECO:0000256" key="2">
    <source>
        <dbReference type="ARBA" id="ARBA00009598"/>
    </source>
</evidence>
<comment type="similarity">
    <text evidence="2">Belongs to the major facilitator superfamily. Organophosphate:Pi antiporter (OPA) (TC 2.A.1.4) family.</text>
</comment>
<evidence type="ECO:0000313" key="8">
    <source>
        <dbReference type="EMBL" id="SJZ77422.1"/>
    </source>
</evidence>
<proteinExistence type="inferred from homology"/>
<evidence type="ECO:0000256" key="3">
    <source>
        <dbReference type="ARBA" id="ARBA00022692"/>
    </source>
</evidence>
<dbReference type="GO" id="GO:0012505">
    <property type="term" value="C:endomembrane system"/>
    <property type="evidence" value="ECO:0007669"/>
    <property type="project" value="UniProtKB-SubCell"/>
</dbReference>
<dbReference type="GO" id="GO:0061513">
    <property type="term" value="F:glucose 6-phosphate:phosphate antiporter activity"/>
    <property type="evidence" value="ECO:0007669"/>
    <property type="project" value="TreeGrafter"/>
</dbReference>
<dbReference type="RefSeq" id="WP_200803150.1">
    <property type="nucleotide sequence ID" value="NZ_FUWX01000010.1"/>
</dbReference>
<feature type="domain" description="Major facilitator superfamily (MFS) profile" evidence="7">
    <location>
        <begin position="42"/>
        <end position="451"/>
    </location>
</feature>
<sequence>METNTNTISSKIFSFFKAQKEKPITKSTEEIDDTYKKMRLQMIATTFTSYVVFYITRKNFSYAMPIMMKDLGFTATDFGVMSTLFYIIYGLSKFSSGILTDKANCRAMTGPALIIIGFINLIFGNSSSIPVFISLYCLNALFQGSGFPPMAKTLANWFSKKERGTWWSIWNASHNVGGALAPIITSYAITMTNNWRWGFYIPGIISIIMGIIALITMRDTPRSEGLPSIGEWRHDDKEMAQVKASPKNLSTKKIFVQYILKNPFVWLAICGDLGIYVIRTAINDWTSIYYVNTLGWDLLKANSLSSWFEIGGILGGLTAGILSDSIFKGNRWKTNLFYAVLLVISLLFLPIFAENNFLMSSIIFFIIGAALYGPQMLYAIGLIEIVHKDGVGAVTGLKGLITYIGAAMAGLPVALIKNHYSWSGVYILLIVFSGLIIITLLPLIFKDNKKCKLNEKTA</sequence>
<dbReference type="InterPro" id="IPR051337">
    <property type="entry name" value="OPA_Antiporter"/>
</dbReference>
<dbReference type="AlphaFoldDB" id="A0A1T4NDS8"/>